<dbReference type="AlphaFoldDB" id="A0A0A9B3X9"/>
<keyword evidence="1" id="KW-0812">Transmembrane</keyword>
<evidence type="ECO:0000313" key="2">
    <source>
        <dbReference type="EMBL" id="JAD58679.1"/>
    </source>
</evidence>
<dbReference type="EMBL" id="GBRH01239216">
    <property type="protein sequence ID" value="JAD58679.1"/>
    <property type="molecule type" value="Transcribed_RNA"/>
</dbReference>
<accession>A0A0A9B3X9</accession>
<proteinExistence type="predicted"/>
<evidence type="ECO:0000256" key="1">
    <source>
        <dbReference type="SAM" id="Phobius"/>
    </source>
</evidence>
<feature type="transmembrane region" description="Helical" evidence="1">
    <location>
        <begin position="21"/>
        <end position="41"/>
    </location>
</feature>
<reference evidence="2" key="2">
    <citation type="journal article" date="2015" name="Data Brief">
        <title>Shoot transcriptome of the giant reed, Arundo donax.</title>
        <authorList>
            <person name="Barrero R.A."/>
            <person name="Guerrero F.D."/>
            <person name="Moolhuijzen P."/>
            <person name="Goolsby J.A."/>
            <person name="Tidwell J."/>
            <person name="Bellgard S.E."/>
            <person name="Bellgard M.I."/>
        </authorList>
    </citation>
    <scope>NUCLEOTIDE SEQUENCE</scope>
    <source>
        <tissue evidence="2">Shoot tissue taken approximately 20 cm above the soil surface</tissue>
    </source>
</reference>
<protein>
    <submittedName>
        <fullName evidence="2">Uncharacterized protein</fullName>
    </submittedName>
</protein>
<sequence>MFRYTTGVFIPRSTSSKMLIFVGYGVRYCSFVIGSVSLSQLPPEFH</sequence>
<organism evidence="2">
    <name type="scientific">Arundo donax</name>
    <name type="common">Giant reed</name>
    <name type="synonym">Donax arundinaceus</name>
    <dbReference type="NCBI Taxonomy" id="35708"/>
    <lineage>
        <taxon>Eukaryota</taxon>
        <taxon>Viridiplantae</taxon>
        <taxon>Streptophyta</taxon>
        <taxon>Embryophyta</taxon>
        <taxon>Tracheophyta</taxon>
        <taxon>Spermatophyta</taxon>
        <taxon>Magnoliopsida</taxon>
        <taxon>Liliopsida</taxon>
        <taxon>Poales</taxon>
        <taxon>Poaceae</taxon>
        <taxon>PACMAD clade</taxon>
        <taxon>Arundinoideae</taxon>
        <taxon>Arundineae</taxon>
        <taxon>Arundo</taxon>
    </lineage>
</organism>
<reference evidence="2" key="1">
    <citation type="submission" date="2014-09" db="EMBL/GenBank/DDBJ databases">
        <authorList>
            <person name="Magalhaes I.L.F."/>
            <person name="Oliveira U."/>
            <person name="Santos F.R."/>
            <person name="Vidigal T.H.D.A."/>
            <person name="Brescovit A.D."/>
            <person name="Santos A.J."/>
        </authorList>
    </citation>
    <scope>NUCLEOTIDE SEQUENCE</scope>
    <source>
        <tissue evidence="2">Shoot tissue taken approximately 20 cm above the soil surface</tissue>
    </source>
</reference>
<name>A0A0A9B3X9_ARUDO</name>
<keyword evidence="1" id="KW-0472">Membrane</keyword>
<keyword evidence="1" id="KW-1133">Transmembrane helix</keyword>